<comment type="subcellular location">
    <subcellularLocation>
        <location evidence="3">Nucleus lamina</location>
    </subcellularLocation>
</comment>
<dbReference type="AlphaFoldDB" id="A0AA86RTI8"/>
<keyword evidence="1" id="KW-0175">Coiled coil</keyword>
<dbReference type="EMBL" id="OY731399">
    <property type="protein sequence ID" value="CAJ1929162.1"/>
    <property type="molecule type" value="Genomic_DNA"/>
</dbReference>
<evidence type="ECO:0000256" key="2">
    <source>
        <dbReference type="ARBA" id="ARBA00023242"/>
    </source>
</evidence>
<evidence type="ECO:0000256" key="4">
    <source>
        <dbReference type="ARBA" id="ARBA00024208"/>
    </source>
</evidence>
<dbReference type="PANTHER" id="PTHR31908">
    <property type="entry name" value="PROTEIN CROWDED NUCLEI 4"/>
    <property type="match status" value="1"/>
</dbReference>
<reference evidence="5" key="1">
    <citation type="submission" date="2023-10" db="EMBL/GenBank/DDBJ databases">
        <authorList>
            <person name="Domelevo Entfellner J.-B."/>
        </authorList>
    </citation>
    <scope>NUCLEOTIDE SEQUENCE</scope>
</reference>
<dbReference type="Gramene" id="rna-AYBTSS11_LOCUS4393">
    <property type="protein sequence ID" value="CAJ1929162.1"/>
    <property type="gene ID" value="gene-AYBTSS11_LOCUS4393"/>
</dbReference>
<protein>
    <submittedName>
        <fullName evidence="5">Uncharacterized protein</fullName>
    </submittedName>
</protein>
<proteinExistence type="inferred from homology"/>
<organism evidence="5 6">
    <name type="scientific">Sphenostylis stenocarpa</name>
    <dbReference type="NCBI Taxonomy" id="92480"/>
    <lineage>
        <taxon>Eukaryota</taxon>
        <taxon>Viridiplantae</taxon>
        <taxon>Streptophyta</taxon>
        <taxon>Embryophyta</taxon>
        <taxon>Tracheophyta</taxon>
        <taxon>Spermatophyta</taxon>
        <taxon>Magnoliopsida</taxon>
        <taxon>eudicotyledons</taxon>
        <taxon>Gunneridae</taxon>
        <taxon>Pentapetalae</taxon>
        <taxon>rosids</taxon>
        <taxon>fabids</taxon>
        <taxon>Fabales</taxon>
        <taxon>Fabaceae</taxon>
        <taxon>Papilionoideae</taxon>
        <taxon>50 kb inversion clade</taxon>
        <taxon>NPAAA clade</taxon>
        <taxon>indigoferoid/millettioid clade</taxon>
        <taxon>Phaseoleae</taxon>
        <taxon>Sphenostylis</taxon>
    </lineage>
</organism>
<keyword evidence="6" id="KW-1185">Reference proteome</keyword>
<accession>A0AA86RTI8</accession>
<evidence type="ECO:0000256" key="1">
    <source>
        <dbReference type="ARBA" id="ARBA00023054"/>
    </source>
</evidence>
<dbReference type="GO" id="GO:0005652">
    <property type="term" value="C:nuclear lamina"/>
    <property type="evidence" value="ECO:0007669"/>
    <property type="project" value="UniProtKB-SubCell"/>
</dbReference>
<name>A0AA86RTI8_9FABA</name>
<sequence length="85" mass="10320">MEQERAAFLQGVEMKTRIMNILIEKRREETESCLKQREKSFEEEKNNELEYMNALEGKAAKESEQVWFETRRLEAERAEISWEYL</sequence>
<evidence type="ECO:0000256" key="3">
    <source>
        <dbReference type="ARBA" id="ARBA00024186"/>
    </source>
</evidence>
<evidence type="ECO:0000313" key="6">
    <source>
        <dbReference type="Proteomes" id="UP001189624"/>
    </source>
</evidence>
<dbReference type="Proteomes" id="UP001189624">
    <property type="component" value="Chromosome 2"/>
</dbReference>
<gene>
    <name evidence="5" type="ORF">AYBTSS11_LOCUS4393</name>
</gene>
<dbReference type="GO" id="GO:0006997">
    <property type="term" value="P:nucleus organization"/>
    <property type="evidence" value="ECO:0007669"/>
    <property type="project" value="InterPro"/>
</dbReference>
<keyword evidence="2" id="KW-0539">Nucleus</keyword>
<comment type="similarity">
    <text evidence="4">Belongs to the CRWN family.</text>
</comment>
<evidence type="ECO:0000313" key="5">
    <source>
        <dbReference type="EMBL" id="CAJ1929162.1"/>
    </source>
</evidence>
<dbReference type="InterPro" id="IPR040418">
    <property type="entry name" value="CRWN"/>
</dbReference>
<dbReference type="PANTHER" id="PTHR31908:SF2">
    <property type="entry name" value="PROTEIN CROWDED NUCLEI 4"/>
    <property type="match status" value="1"/>
</dbReference>